<evidence type="ECO:0000313" key="1">
    <source>
        <dbReference type="EMBL" id="KAL2492824.1"/>
    </source>
</evidence>
<dbReference type="EMBL" id="JBFOLK010000008">
    <property type="protein sequence ID" value="KAL2492824.1"/>
    <property type="molecule type" value="Genomic_DNA"/>
</dbReference>
<protein>
    <submittedName>
        <fullName evidence="1">Uncharacterized protein</fullName>
    </submittedName>
</protein>
<evidence type="ECO:0000313" key="2">
    <source>
        <dbReference type="Proteomes" id="UP001604336"/>
    </source>
</evidence>
<organism evidence="1 2">
    <name type="scientific">Abeliophyllum distichum</name>
    <dbReference type="NCBI Taxonomy" id="126358"/>
    <lineage>
        <taxon>Eukaryota</taxon>
        <taxon>Viridiplantae</taxon>
        <taxon>Streptophyta</taxon>
        <taxon>Embryophyta</taxon>
        <taxon>Tracheophyta</taxon>
        <taxon>Spermatophyta</taxon>
        <taxon>Magnoliopsida</taxon>
        <taxon>eudicotyledons</taxon>
        <taxon>Gunneridae</taxon>
        <taxon>Pentapetalae</taxon>
        <taxon>asterids</taxon>
        <taxon>lamiids</taxon>
        <taxon>Lamiales</taxon>
        <taxon>Oleaceae</taxon>
        <taxon>Forsythieae</taxon>
        <taxon>Abeliophyllum</taxon>
    </lineage>
</organism>
<name>A0ABD1RXV7_9LAMI</name>
<proteinExistence type="predicted"/>
<keyword evidence="2" id="KW-1185">Reference proteome</keyword>
<sequence length="125" mass="14453">MEVRRHGFDVSGRWAVSHLIDTLPQEWQDITEIIYDLLWGSAVPILLREIDYETFCAKLTALWEESWFVALEFLDVNGVPSEMNICGDAPPSSSQMMTRPRLPRNLDFERKVGEITVKMLVRTII</sequence>
<reference evidence="2" key="1">
    <citation type="submission" date="2024-07" db="EMBL/GenBank/DDBJ databases">
        <title>Two chromosome-level genome assemblies of Korean endemic species Abeliophyllum distichum and Forsythia ovata (Oleaceae).</title>
        <authorList>
            <person name="Jang H."/>
        </authorList>
    </citation>
    <scope>NUCLEOTIDE SEQUENCE [LARGE SCALE GENOMIC DNA]</scope>
</reference>
<comment type="caution">
    <text evidence="1">The sequence shown here is derived from an EMBL/GenBank/DDBJ whole genome shotgun (WGS) entry which is preliminary data.</text>
</comment>
<gene>
    <name evidence="1" type="ORF">Adt_28452</name>
</gene>
<accession>A0ABD1RXV7</accession>
<dbReference type="Proteomes" id="UP001604336">
    <property type="component" value="Unassembled WGS sequence"/>
</dbReference>
<dbReference type="AlphaFoldDB" id="A0ABD1RXV7"/>